<dbReference type="Gene3D" id="1.10.10.10">
    <property type="entry name" value="Winged helix-like DNA-binding domain superfamily/Winged helix DNA-binding domain"/>
    <property type="match status" value="1"/>
</dbReference>
<sequence>MERWPTGRMLSAVARGIEHEWNAHLARWDLNHASIPVLYHLLGGPRSQRDLARASGVTEQTMSRVVARLERSGYVERHPHPDDARRHEVVMTEAGRRVLAEAGDPRIAEEMSIRGLNGEQVAQLRDLLAVMLRAHGEAPVDGAPVPYPAGHGHGVAPGAVAAEPAERPDGERAGPSR</sequence>
<comment type="caution">
    <text evidence="3">The sequence shown here is derived from an EMBL/GenBank/DDBJ whole genome shotgun (WGS) entry which is preliminary data.</text>
</comment>
<dbReference type="InterPro" id="IPR036388">
    <property type="entry name" value="WH-like_DNA-bd_sf"/>
</dbReference>
<dbReference type="PANTHER" id="PTHR33164">
    <property type="entry name" value="TRANSCRIPTIONAL REGULATOR, MARR FAMILY"/>
    <property type="match status" value="1"/>
</dbReference>
<dbReference type="RefSeq" id="WP_146818978.1">
    <property type="nucleotide sequence ID" value="NZ_BJYK01000001.1"/>
</dbReference>
<dbReference type="InterPro" id="IPR011991">
    <property type="entry name" value="ArsR-like_HTH"/>
</dbReference>
<dbReference type="PROSITE" id="PS50995">
    <property type="entry name" value="HTH_MARR_2"/>
    <property type="match status" value="1"/>
</dbReference>
<dbReference type="SMART" id="SM00347">
    <property type="entry name" value="HTH_MARR"/>
    <property type="match status" value="1"/>
</dbReference>
<gene>
    <name evidence="3" type="ORF">AFE02nite_03810</name>
</gene>
<feature type="region of interest" description="Disordered" evidence="1">
    <location>
        <begin position="145"/>
        <end position="177"/>
    </location>
</feature>
<keyword evidence="4" id="KW-1185">Reference proteome</keyword>
<dbReference type="InterPro" id="IPR039422">
    <property type="entry name" value="MarR/SlyA-like"/>
</dbReference>
<proteinExistence type="predicted"/>
<dbReference type="GO" id="GO:0006950">
    <property type="term" value="P:response to stress"/>
    <property type="evidence" value="ECO:0007669"/>
    <property type="project" value="TreeGrafter"/>
</dbReference>
<evidence type="ECO:0000313" key="3">
    <source>
        <dbReference type="EMBL" id="GEN78647.1"/>
    </source>
</evidence>
<reference evidence="3 4" key="1">
    <citation type="submission" date="2019-07" db="EMBL/GenBank/DDBJ databases">
        <title>Whole genome shotgun sequence of Actinotalea fermentans NBRC 105374.</title>
        <authorList>
            <person name="Hosoyama A."/>
            <person name="Uohara A."/>
            <person name="Ohji S."/>
            <person name="Ichikawa N."/>
        </authorList>
    </citation>
    <scope>NUCLEOTIDE SEQUENCE [LARGE SCALE GENOMIC DNA]</scope>
    <source>
        <strain evidence="3 4">NBRC 105374</strain>
    </source>
</reference>
<dbReference type="CDD" id="cd00090">
    <property type="entry name" value="HTH_ARSR"/>
    <property type="match status" value="1"/>
</dbReference>
<dbReference type="SUPFAM" id="SSF46785">
    <property type="entry name" value="Winged helix' DNA-binding domain"/>
    <property type="match status" value="1"/>
</dbReference>
<dbReference type="Proteomes" id="UP000321484">
    <property type="component" value="Unassembled WGS sequence"/>
</dbReference>
<dbReference type="InterPro" id="IPR000835">
    <property type="entry name" value="HTH_MarR-typ"/>
</dbReference>
<feature type="compositionally biased region" description="Basic and acidic residues" evidence="1">
    <location>
        <begin position="164"/>
        <end position="177"/>
    </location>
</feature>
<evidence type="ECO:0000313" key="4">
    <source>
        <dbReference type="Proteomes" id="UP000321484"/>
    </source>
</evidence>
<dbReference type="EMBL" id="BJYK01000001">
    <property type="protein sequence ID" value="GEN78647.1"/>
    <property type="molecule type" value="Genomic_DNA"/>
</dbReference>
<dbReference type="OrthoDB" id="69852at2"/>
<dbReference type="AlphaFoldDB" id="A0A511YTX8"/>
<dbReference type="Pfam" id="PF12802">
    <property type="entry name" value="MarR_2"/>
    <property type="match status" value="1"/>
</dbReference>
<dbReference type="PRINTS" id="PR00598">
    <property type="entry name" value="HTHMARR"/>
</dbReference>
<accession>A0A511YTX8</accession>
<name>A0A511YTX8_9CELL</name>
<organism evidence="3 4">
    <name type="scientific">Actinotalea fermentans</name>
    <dbReference type="NCBI Taxonomy" id="43671"/>
    <lineage>
        <taxon>Bacteria</taxon>
        <taxon>Bacillati</taxon>
        <taxon>Actinomycetota</taxon>
        <taxon>Actinomycetes</taxon>
        <taxon>Micrococcales</taxon>
        <taxon>Cellulomonadaceae</taxon>
        <taxon>Actinotalea</taxon>
    </lineage>
</organism>
<dbReference type="GO" id="GO:0003700">
    <property type="term" value="F:DNA-binding transcription factor activity"/>
    <property type="evidence" value="ECO:0007669"/>
    <property type="project" value="InterPro"/>
</dbReference>
<evidence type="ECO:0000259" key="2">
    <source>
        <dbReference type="PROSITE" id="PS50995"/>
    </source>
</evidence>
<protein>
    <recommendedName>
        <fullName evidence="2">HTH marR-type domain-containing protein</fullName>
    </recommendedName>
</protein>
<feature type="domain" description="HTH marR-type" evidence="2">
    <location>
        <begin position="3"/>
        <end position="133"/>
    </location>
</feature>
<evidence type="ECO:0000256" key="1">
    <source>
        <dbReference type="SAM" id="MobiDB-lite"/>
    </source>
</evidence>
<feature type="compositionally biased region" description="Low complexity" evidence="1">
    <location>
        <begin position="154"/>
        <end position="163"/>
    </location>
</feature>
<dbReference type="PANTHER" id="PTHR33164:SF13">
    <property type="entry name" value="4-HYDROXYPHENYLACETATE CATABOLISM PROTEIN"/>
    <property type="match status" value="1"/>
</dbReference>
<dbReference type="InterPro" id="IPR036390">
    <property type="entry name" value="WH_DNA-bd_sf"/>
</dbReference>